<protein>
    <recommendedName>
        <fullName evidence="2">Stage 0 sporulation protein A homolog</fullName>
    </recommendedName>
</protein>
<evidence type="ECO:0000259" key="14">
    <source>
        <dbReference type="PROSITE" id="PS50110"/>
    </source>
</evidence>
<sequence length="550" mass="62405">MGQYRVIVVDDEEEIREGIIRKIDWNALGYEVVGSAENGVEALELAEHLHPDVIMTDIKMSFMDGLQLCEHIAEKMPSVKMIIFSGFDDFEYAQKAIKLNVTEYLLKPVNAQELTQTLKKLKSQLDQELADQRDIEKLRRNYEESLPVLREQFLVGLLEGRVPRQRVQAQAEMFQLKLDAKYWTVALVHAEGDASQALANAGPLRSAQDLVSLSVAKTVEEMLGRFCHFTSFLYMDNVVILADFQAESSVASLITGLNEVCKSAGRIWGGDISAGIGGLCTNLNEISRSYQEAQSALDYSAIMGEGRAIYIKDVEPDTSVQLQFGEQEERTLVNAIKLGGEEEITKVINEMFSRFESQLIPVAQVQVYLVELVTSLLRVVRTYELNTDEIFGEEFNYFTTIFSHSPSKIRQWLTESCIRISAQVKRERLDSTKLLARNAKQYIEEHYMDPEISVEKLCAVLHVSPAYFSTVFKRETEMSFVSYLTEVRLQNALNLLNTTDDKTYVIAGKVGYTEPNYFSYVFKKRFGVSPSKYRQSAPPVREDVDKGRPE</sequence>
<dbReference type="Gene3D" id="1.10.10.60">
    <property type="entry name" value="Homeodomain-like"/>
    <property type="match status" value="2"/>
</dbReference>
<dbReference type="InterPro" id="IPR018060">
    <property type="entry name" value="HTH_AraC"/>
</dbReference>
<evidence type="ECO:0000313" key="15">
    <source>
        <dbReference type="EMBL" id="MCG4611214.1"/>
    </source>
</evidence>
<proteinExistence type="predicted"/>
<dbReference type="InterPro" id="IPR011006">
    <property type="entry name" value="CheY-like_superfamily"/>
</dbReference>
<evidence type="ECO:0000256" key="3">
    <source>
        <dbReference type="ARBA" id="ARBA00022490"/>
    </source>
</evidence>
<dbReference type="Proteomes" id="UP001298681">
    <property type="component" value="Unassembled WGS sequence"/>
</dbReference>
<evidence type="ECO:0000256" key="5">
    <source>
        <dbReference type="ARBA" id="ARBA00023012"/>
    </source>
</evidence>
<feature type="domain" description="HTH araC/xylS-type" evidence="13">
    <location>
        <begin position="437"/>
        <end position="536"/>
    </location>
</feature>
<evidence type="ECO:0000256" key="11">
    <source>
        <dbReference type="SAM" id="Coils"/>
    </source>
</evidence>
<dbReference type="PANTHER" id="PTHR42713">
    <property type="entry name" value="HISTIDINE KINASE-RELATED"/>
    <property type="match status" value="1"/>
</dbReference>
<dbReference type="Pfam" id="PF00072">
    <property type="entry name" value="Response_reg"/>
    <property type="match status" value="1"/>
</dbReference>
<evidence type="ECO:0000256" key="7">
    <source>
        <dbReference type="ARBA" id="ARBA00023125"/>
    </source>
</evidence>
<evidence type="ECO:0000256" key="2">
    <source>
        <dbReference type="ARBA" id="ARBA00018672"/>
    </source>
</evidence>
<dbReference type="EMBL" id="JAKNHQ010000012">
    <property type="protein sequence ID" value="MCG4611214.1"/>
    <property type="molecule type" value="Genomic_DNA"/>
</dbReference>
<dbReference type="Pfam" id="PF12833">
    <property type="entry name" value="HTH_18"/>
    <property type="match status" value="1"/>
</dbReference>
<dbReference type="Pfam" id="PF17853">
    <property type="entry name" value="GGDEF_2"/>
    <property type="match status" value="1"/>
</dbReference>
<dbReference type="InterPro" id="IPR041522">
    <property type="entry name" value="CdaR_GGDEF"/>
</dbReference>
<keyword evidence="11" id="KW-0175">Coiled coil</keyword>
<dbReference type="InterPro" id="IPR001789">
    <property type="entry name" value="Sig_transdc_resp-reg_receiver"/>
</dbReference>
<dbReference type="Gene3D" id="3.40.50.2300">
    <property type="match status" value="1"/>
</dbReference>
<name>A0ABS9MK70_9FIRM</name>
<evidence type="ECO:0000256" key="4">
    <source>
        <dbReference type="ARBA" id="ARBA00022553"/>
    </source>
</evidence>
<evidence type="ECO:0000256" key="6">
    <source>
        <dbReference type="ARBA" id="ARBA00023015"/>
    </source>
</evidence>
<dbReference type="InterPro" id="IPR051552">
    <property type="entry name" value="HptR"/>
</dbReference>
<evidence type="ECO:0000256" key="10">
    <source>
        <dbReference type="PROSITE-ProRule" id="PRU00169"/>
    </source>
</evidence>
<evidence type="ECO:0000256" key="8">
    <source>
        <dbReference type="ARBA" id="ARBA00023163"/>
    </source>
</evidence>
<dbReference type="PROSITE" id="PS50110">
    <property type="entry name" value="RESPONSE_REGULATORY"/>
    <property type="match status" value="1"/>
</dbReference>
<comment type="caution">
    <text evidence="15">The sequence shown here is derived from an EMBL/GenBank/DDBJ whole genome shotgun (WGS) entry which is preliminary data.</text>
</comment>
<dbReference type="InterPro" id="IPR009057">
    <property type="entry name" value="Homeodomain-like_sf"/>
</dbReference>
<dbReference type="SMART" id="SM00448">
    <property type="entry name" value="REC"/>
    <property type="match status" value="1"/>
</dbReference>
<organism evidence="15 16">
    <name type="scientific">Anaeromassilibacillus senegalensis</name>
    <dbReference type="NCBI Taxonomy" id="1673717"/>
    <lineage>
        <taxon>Bacteria</taxon>
        <taxon>Bacillati</taxon>
        <taxon>Bacillota</taxon>
        <taxon>Clostridia</taxon>
        <taxon>Eubacteriales</taxon>
        <taxon>Acutalibacteraceae</taxon>
        <taxon>Anaeromassilibacillus</taxon>
    </lineage>
</organism>
<feature type="coiled-coil region" evidence="11">
    <location>
        <begin position="111"/>
        <end position="138"/>
    </location>
</feature>
<evidence type="ECO:0000313" key="16">
    <source>
        <dbReference type="Proteomes" id="UP001298681"/>
    </source>
</evidence>
<keyword evidence="7" id="KW-0238">DNA-binding</keyword>
<dbReference type="SUPFAM" id="SSF46689">
    <property type="entry name" value="Homeodomain-like"/>
    <property type="match status" value="2"/>
</dbReference>
<dbReference type="SUPFAM" id="SSF52172">
    <property type="entry name" value="CheY-like"/>
    <property type="match status" value="1"/>
</dbReference>
<keyword evidence="5" id="KW-0902">Two-component regulatory system</keyword>
<feature type="region of interest" description="Disordered" evidence="12">
    <location>
        <begin position="530"/>
        <end position="550"/>
    </location>
</feature>
<dbReference type="PROSITE" id="PS01124">
    <property type="entry name" value="HTH_ARAC_FAMILY_2"/>
    <property type="match status" value="1"/>
</dbReference>
<evidence type="ECO:0000259" key="13">
    <source>
        <dbReference type="PROSITE" id="PS01124"/>
    </source>
</evidence>
<dbReference type="PANTHER" id="PTHR42713:SF3">
    <property type="entry name" value="TRANSCRIPTIONAL REGULATORY PROTEIN HPTR"/>
    <property type="match status" value="1"/>
</dbReference>
<gene>
    <name evidence="15" type="ORF">L0P57_09760</name>
</gene>
<keyword evidence="4 10" id="KW-0597">Phosphoprotein</keyword>
<dbReference type="SMART" id="SM00342">
    <property type="entry name" value="HTH_ARAC"/>
    <property type="match status" value="1"/>
</dbReference>
<evidence type="ECO:0000256" key="9">
    <source>
        <dbReference type="ARBA" id="ARBA00024867"/>
    </source>
</evidence>
<dbReference type="CDD" id="cd17536">
    <property type="entry name" value="REC_YesN-like"/>
    <property type="match status" value="1"/>
</dbReference>
<evidence type="ECO:0000256" key="12">
    <source>
        <dbReference type="SAM" id="MobiDB-lite"/>
    </source>
</evidence>
<accession>A0ABS9MK70</accession>
<keyword evidence="16" id="KW-1185">Reference proteome</keyword>
<feature type="compositionally biased region" description="Basic and acidic residues" evidence="12">
    <location>
        <begin position="540"/>
        <end position="550"/>
    </location>
</feature>
<keyword evidence="8" id="KW-0804">Transcription</keyword>
<keyword evidence="3" id="KW-0963">Cytoplasm</keyword>
<reference evidence="15 16" key="1">
    <citation type="submission" date="2022-01" db="EMBL/GenBank/DDBJ databases">
        <title>Collection of gut derived symbiotic bacterial strains cultured from healthy donors.</title>
        <authorList>
            <person name="Lin H."/>
            <person name="Kohout C."/>
            <person name="Waligurski E."/>
            <person name="Pamer E.G."/>
        </authorList>
    </citation>
    <scope>NUCLEOTIDE SEQUENCE [LARGE SCALE GENOMIC DNA]</scope>
    <source>
        <strain evidence="15 16">DFI.7.58</strain>
    </source>
</reference>
<feature type="modified residue" description="4-aspartylphosphate" evidence="10">
    <location>
        <position position="57"/>
    </location>
</feature>
<evidence type="ECO:0000256" key="1">
    <source>
        <dbReference type="ARBA" id="ARBA00004496"/>
    </source>
</evidence>
<comment type="function">
    <text evidence="9">May play the central regulatory role in sporulation. It may be an element of the effector pathway responsible for the activation of sporulation genes in response to nutritional stress. Spo0A may act in concert with spo0H (a sigma factor) to control the expression of some genes that are critical to the sporulation process.</text>
</comment>
<comment type="subcellular location">
    <subcellularLocation>
        <location evidence="1">Cytoplasm</location>
    </subcellularLocation>
</comment>
<keyword evidence="6" id="KW-0805">Transcription regulation</keyword>
<dbReference type="PRINTS" id="PR00032">
    <property type="entry name" value="HTHARAC"/>
</dbReference>
<dbReference type="InterPro" id="IPR020449">
    <property type="entry name" value="Tscrpt_reg_AraC-type_HTH"/>
</dbReference>
<feature type="domain" description="Response regulatory" evidence="14">
    <location>
        <begin position="5"/>
        <end position="122"/>
    </location>
</feature>
<dbReference type="RefSeq" id="WP_237966921.1">
    <property type="nucleotide sequence ID" value="NZ_JAKNHQ010000012.1"/>
</dbReference>